<evidence type="ECO:0000313" key="3">
    <source>
        <dbReference type="Proteomes" id="UP000712281"/>
    </source>
</evidence>
<dbReference type="Proteomes" id="UP000712281">
    <property type="component" value="Unassembled WGS sequence"/>
</dbReference>
<sequence>MAWPGDAGGGGMIRRLRSRASSPRLNLSVQQLRLVCNNGAPNATKVTPIKDGDGGDSWWQ</sequence>
<gene>
    <name evidence="2" type="ORF">F2Q68_00031885</name>
</gene>
<evidence type="ECO:0000313" key="2">
    <source>
        <dbReference type="EMBL" id="KAF2541176.1"/>
    </source>
</evidence>
<dbReference type="AlphaFoldDB" id="A0A8S9G9J2"/>
<accession>A0A8S9G9J2</accession>
<protein>
    <submittedName>
        <fullName evidence="2">Uncharacterized protein</fullName>
    </submittedName>
</protein>
<comment type="caution">
    <text evidence="2">The sequence shown here is derived from an EMBL/GenBank/DDBJ whole genome shotgun (WGS) entry which is preliminary data.</text>
</comment>
<organism evidence="2 3">
    <name type="scientific">Brassica cretica</name>
    <name type="common">Mustard</name>
    <dbReference type="NCBI Taxonomy" id="69181"/>
    <lineage>
        <taxon>Eukaryota</taxon>
        <taxon>Viridiplantae</taxon>
        <taxon>Streptophyta</taxon>
        <taxon>Embryophyta</taxon>
        <taxon>Tracheophyta</taxon>
        <taxon>Spermatophyta</taxon>
        <taxon>Magnoliopsida</taxon>
        <taxon>eudicotyledons</taxon>
        <taxon>Gunneridae</taxon>
        <taxon>Pentapetalae</taxon>
        <taxon>rosids</taxon>
        <taxon>malvids</taxon>
        <taxon>Brassicales</taxon>
        <taxon>Brassicaceae</taxon>
        <taxon>Brassiceae</taxon>
        <taxon>Brassica</taxon>
    </lineage>
</organism>
<reference evidence="2" key="1">
    <citation type="submission" date="2019-12" db="EMBL/GenBank/DDBJ databases">
        <title>Genome sequencing and annotation of Brassica cretica.</title>
        <authorList>
            <person name="Studholme D.J."/>
            <person name="Sarris P.F."/>
        </authorList>
    </citation>
    <scope>NUCLEOTIDE SEQUENCE</scope>
    <source>
        <strain evidence="2">PFS-001/15</strain>
        <tissue evidence="2">Leaf</tissue>
    </source>
</reference>
<feature type="region of interest" description="Disordered" evidence="1">
    <location>
        <begin position="39"/>
        <end position="60"/>
    </location>
</feature>
<evidence type="ECO:0000256" key="1">
    <source>
        <dbReference type="SAM" id="MobiDB-lite"/>
    </source>
</evidence>
<proteinExistence type="predicted"/>
<dbReference type="EMBL" id="QGKW02002005">
    <property type="protein sequence ID" value="KAF2541176.1"/>
    <property type="molecule type" value="Genomic_DNA"/>
</dbReference>
<name>A0A8S9G9J2_BRACR</name>